<dbReference type="InterPro" id="IPR018491">
    <property type="entry name" value="SLC12_C"/>
</dbReference>
<evidence type="ECO:0000256" key="3">
    <source>
        <dbReference type="ARBA" id="ARBA00022475"/>
    </source>
</evidence>
<keyword evidence="10" id="KW-0406">Ion transport</keyword>
<evidence type="ECO:0000259" key="18">
    <source>
        <dbReference type="Pfam" id="PF03522"/>
    </source>
</evidence>
<proteinExistence type="inferred from homology"/>
<evidence type="ECO:0000256" key="2">
    <source>
        <dbReference type="ARBA" id="ARBA00022448"/>
    </source>
</evidence>
<sequence length="1009" mass="111108">NPKESSPFINSSDAATEKTQQYDRKNMALFEEEMDTSPMVSSLLSSLANYSNLPQGSKEHEEAENNEAPQLGTLMGVYLPCIQNIFGVILFLRMTWLVGIGGVIGTFIIVFMCCTTVSVVHSSGGSYYMISRSLGPEFGGAVGICFYLGTTYAGAMYILGAIELLLIYIVPKAAIFPLEGLEGAEAEAALLNNMRVYGTILLTSMATVVFVGVKYVNKLALVFLACVILSILAVYAGVIKTAMDPPVFPVCILGNRTLVWKSFDVCAKTIETANGTVTTQLWQMFCDSPFLNATCDKYFVANNVTEIQGIPGVTSGILADNLFGNYYEKGDLISRDKMESVEDQDDPLTNANRYVLADITSFFTLLVGIYFPSVTGIMAGSNRSGDLRDAQKSIPIGTIAAITTTSTVYMSSVVLFGACIEGVVLRDKFGEGVHGNLVIGTLAWPSPWVIVIGSFFSTCGAGLQSLTGAPRLMQAIAKDGIVPALRIFGHGKANGEPTWSLLLTACICESGILIASLDAVAPILSMFFLMCYMFVNLACALQTLLRTPNWRPRFKFYHWTLSFLGMSLCLTLMFLCSWYYAIVAMVIAGSIYKYIEFAGAEKEWGDGIRGLSLSAARYALMRLEEGPPHTKNWRPQLLVLVSTDAEQNVEQPRLLSLTNQLKAGKGLTIVGTALGGTFLNNYEQAQRAEQALRKLMETEKVKGFCQVTVSSNLRDATSHLLQASGLGGLKHNAVLVSWPRNWKQGDEHQHWRNFIELVRETTVANLALLVPKNISAFPSNGERFTEGHIDVWWIVHDGGMLMLLPFLLRQHKVPCNSYYLKKSMCTHKHVKNHISYRSYEPYTYEKTLVMEQRSQMLKQINLTKTEREREVQLIHDNTTPASPATPATPLTPGEGAQSPGEQVQMTWTEKCDGEPAKPPGAATPEGIKDIFNMKPNHSNVRRMHTALRLNEVIVKKSSEAKLVLLNMPGPPRNRTGDENYMEFLEVLTEGLNRVLLVRGGGREVITIYS</sequence>
<keyword evidence="2" id="KW-0813">Transport</keyword>
<evidence type="ECO:0000256" key="8">
    <source>
        <dbReference type="ARBA" id="ARBA00022958"/>
    </source>
</evidence>
<keyword evidence="7" id="KW-0769">Symport</keyword>
<dbReference type="InterPro" id="IPR000076">
    <property type="entry name" value="KCL_cotranspt"/>
</dbReference>
<feature type="region of interest" description="Disordered" evidence="16">
    <location>
        <begin position="874"/>
        <end position="904"/>
    </location>
</feature>
<evidence type="ECO:0000256" key="11">
    <source>
        <dbReference type="ARBA" id="ARBA00023136"/>
    </source>
</evidence>
<feature type="domain" description="SLC12A transporter C-terminal" evidence="18">
    <location>
        <begin position="941"/>
        <end position="1009"/>
    </location>
</feature>
<dbReference type="GO" id="GO:0055075">
    <property type="term" value="P:potassium ion homeostasis"/>
    <property type="evidence" value="ECO:0007669"/>
    <property type="project" value="TreeGrafter"/>
</dbReference>
<dbReference type="STRING" id="303518.ENSPNYP00000008478"/>
<dbReference type="GO" id="GO:0007268">
    <property type="term" value="P:chemical synaptic transmission"/>
    <property type="evidence" value="ECO:0007669"/>
    <property type="project" value="TreeGrafter"/>
</dbReference>
<feature type="compositionally biased region" description="Polar residues" evidence="16">
    <location>
        <begin position="7"/>
        <end position="19"/>
    </location>
</feature>
<dbReference type="PANTHER" id="PTHR11827:SF54">
    <property type="entry name" value="SOLUTE CARRIER FAMILY 12 MEMBER 5"/>
    <property type="match status" value="1"/>
</dbReference>
<keyword evidence="5" id="KW-0597">Phosphoprotein</keyword>
<feature type="domain" description="Amino acid permease/ SLC12A" evidence="17">
    <location>
        <begin position="347"/>
        <end position="638"/>
    </location>
</feature>
<evidence type="ECO:0000256" key="14">
    <source>
        <dbReference type="ARBA" id="ARBA00046331"/>
    </source>
</evidence>
<evidence type="ECO:0000256" key="1">
    <source>
        <dbReference type="ARBA" id="ARBA00004651"/>
    </source>
</evidence>
<keyword evidence="12" id="KW-0325">Glycoprotein</keyword>
<keyword evidence="4" id="KW-0633">Potassium transport</keyword>
<dbReference type="GO" id="GO:0045202">
    <property type="term" value="C:synapse"/>
    <property type="evidence" value="ECO:0007669"/>
    <property type="project" value="GOC"/>
</dbReference>
<dbReference type="Ensembl" id="ENSPNYT00000008680.1">
    <property type="protein sequence ID" value="ENSPNYP00000008478.1"/>
    <property type="gene ID" value="ENSPNYG00000006448.1"/>
</dbReference>
<keyword evidence="9" id="KW-1133">Transmembrane helix</keyword>
<dbReference type="GO" id="GO:0005886">
    <property type="term" value="C:plasma membrane"/>
    <property type="evidence" value="ECO:0007669"/>
    <property type="project" value="UniProtKB-SubCell"/>
</dbReference>
<evidence type="ECO:0000259" key="17">
    <source>
        <dbReference type="Pfam" id="PF00324"/>
    </source>
</evidence>
<evidence type="ECO:0000256" key="15">
    <source>
        <dbReference type="ARBA" id="ARBA00047825"/>
    </source>
</evidence>
<keyword evidence="8" id="KW-0630">Potassium</keyword>
<dbReference type="GeneTree" id="ENSGT00940000165387"/>
<dbReference type="Gene3D" id="1.20.1740.10">
    <property type="entry name" value="Amino acid/polyamine transporter I"/>
    <property type="match status" value="1"/>
</dbReference>
<evidence type="ECO:0000256" key="5">
    <source>
        <dbReference type="ARBA" id="ARBA00022553"/>
    </source>
</evidence>
<feature type="domain" description="SLC12A transporter C-terminal" evidence="18">
    <location>
        <begin position="652"/>
        <end position="767"/>
    </location>
</feature>
<comment type="similarity">
    <text evidence="14">Belongs to the SLC12A transporter family. K/Cl co-transporter subfamily.</text>
</comment>
<dbReference type="PRINTS" id="PR01081">
    <property type="entry name" value="KCLTRNSPORT"/>
</dbReference>
<dbReference type="NCBIfam" id="TIGR00930">
    <property type="entry name" value="2a30"/>
    <property type="match status" value="1"/>
</dbReference>
<keyword evidence="11" id="KW-0472">Membrane</keyword>
<feature type="domain" description="SLC12A transporter C-terminal" evidence="18">
    <location>
        <begin position="783"/>
        <end position="812"/>
    </location>
</feature>
<name>A0A3B4FET0_9CICH</name>
<dbReference type="InterPro" id="IPR004842">
    <property type="entry name" value="SLC12A_fam"/>
</dbReference>
<dbReference type="Pfam" id="PF00324">
    <property type="entry name" value="AA_permease"/>
    <property type="match status" value="2"/>
</dbReference>
<feature type="compositionally biased region" description="Low complexity" evidence="16">
    <location>
        <begin position="878"/>
        <end position="892"/>
    </location>
</feature>
<protein>
    <submittedName>
        <fullName evidence="19">Solute carrier family 12 member 5-like</fullName>
    </submittedName>
</protein>
<evidence type="ECO:0000256" key="4">
    <source>
        <dbReference type="ARBA" id="ARBA00022538"/>
    </source>
</evidence>
<reference evidence="19" key="1">
    <citation type="submission" date="2023-09" db="UniProtKB">
        <authorList>
            <consortium name="Ensembl"/>
        </authorList>
    </citation>
    <scope>IDENTIFICATION</scope>
</reference>
<dbReference type="GO" id="GO:0055064">
    <property type="term" value="P:chloride ion homeostasis"/>
    <property type="evidence" value="ECO:0007669"/>
    <property type="project" value="TreeGrafter"/>
</dbReference>
<evidence type="ECO:0000256" key="16">
    <source>
        <dbReference type="SAM" id="MobiDB-lite"/>
    </source>
</evidence>
<organism evidence="19">
    <name type="scientific">Pundamilia nyererei</name>
    <dbReference type="NCBI Taxonomy" id="303518"/>
    <lineage>
        <taxon>Eukaryota</taxon>
        <taxon>Metazoa</taxon>
        <taxon>Chordata</taxon>
        <taxon>Craniata</taxon>
        <taxon>Vertebrata</taxon>
        <taxon>Euteleostomi</taxon>
        <taxon>Actinopterygii</taxon>
        <taxon>Neopterygii</taxon>
        <taxon>Teleostei</taxon>
        <taxon>Neoteleostei</taxon>
        <taxon>Acanthomorphata</taxon>
        <taxon>Ovalentaria</taxon>
        <taxon>Cichlomorphae</taxon>
        <taxon>Cichliformes</taxon>
        <taxon>Cichlidae</taxon>
        <taxon>African cichlids</taxon>
        <taxon>Pseudocrenilabrinae</taxon>
        <taxon>Haplochromini</taxon>
        <taxon>Pundamilia</taxon>
    </lineage>
</organism>
<evidence type="ECO:0000256" key="10">
    <source>
        <dbReference type="ARBA" id="ARBA00023065"/>
    </source>
</evidence>
<evidence type="ECO:0000256" key="9">
    <source>
        <dbReference type="ARBA" id="ARBA00022989"/>
    </source>
</evidence>
<dbReference type="GO" id="GO:1990573">
    <property type="term" value="P:potassium ion import across plasma membrane"/>
    <property type="evidence" value="ECO:0007669"/>
    <property type="project" value="TreeGrafter"/>
</dbReference>
<dbReference type="PANTHER" id="PTHR11827">
    <property type="entry name" value="SOLUTE CARRIER FAMILY 12, CATION COTRANSPORTERS"/>
    <property type="match status" value="1"/>
</dbReference>
<comment type="subcellular location">
    <subcellularLocation>
        <location evidence="1">Cell membrane</location>
        <topology evidence="1">Multi-pass membrane protein</topology>
    </subcellularLocation>
</comment>
<evidence type="ECO:0000256" key="13">
    <source>
        <dbReference type="ARBA" id="ARBA00023214"/>
    </source>
</evidence>
<evidence type="ECO:0000256" key="6">
    <source>
        <dbReference type="ARBA" id="ARBA00022692"/>
    </source>
</evidence>
<dbReference type="GO" id="GO:0015379">
    <property type="term" value="F:potassium:chloride symporter activity"/>
    <property type="evidence" value="ECO:0007669"/>
    <property type="project" value="InterPro"/>
</dbReference>
<evidence type="ECO:0000256" key="12">
    <source>
        <dbReference type="ARBA" id="ARBA00023180"/>
    </source>
</evidence>
<dbReference type="GO" id="GO:0006884">
    <property type="term" value="P:cell volume homeostasis"/>
    <property type="evidence" value="ECO:0007669"/>
    <property type="project" value="TreeGrafter"/>
</dbReference>
<feature type="domain" description="Amino acid permease/ SLC12A" evidence="17">
    <location>
        <begin position="77"/>
        <end position="238"/>
    </location>
</feature>
<accession>A0A3B4FET0</accession>
<keyword evidence="13" id="KW-0868">Chloride</keyword>
<feature type="region of interest" description="Disordered" evidence="16">
    <location>
        <begin position="1"/>
        <end position="21"/>
    </location>
</feature>
<dbReference type="AlphaFoldDB" id="A0A3B4FET0"/>
<comment type="catalytic activity">
    <reaction evidence="15">
        <text>K(+)(in) + chloride(in) = K(+)(out) + chloride(out)</text>
        <dbReference type="Rhea" id="RHEA:72427"/>
        <dbReference type="ChEBI" id="CHEBI:17996"/>
        <dbReference type="ChEBI" id="CHEBI:29103"/>
    </reaction>
</comment>
<dbReference type="InterPro" id="IPR004841">
    <property type="entry name" value="AA-permease/SLC12A_dom"/>
</dbReference>
<dbReference type="Pfam" id="PF03522">
    <property type="entry name" value="SLC12"/>
    <property type="match status" value="3"/>
</dbReference>
<evidence type="ECO:0000313" key="19">
    <source>
        <dbReference type="Ensembl" id="ENSPNYP00000008478.1"/>
    </source>
</evidence>
<dbReference type="FunFam" id="1.20.1740.10:FF:000040">
    <property type="entry name" value="Solute carrier family 12 member 6"/>
    <property type="match status" value="1"/>
</dbReference>
<evidence type="ECO:0000256" key="7">
    <source>
        <dbReference type="ARBA" id="ARBA00022847"/>
    </source>
</evidence>
<keyword evidence="3" id="KW-1003">Cell membrane</keyword>
<keyword evidence="6" id="KW-0812">Transmembrane</keyword>